<evidence type="ECO:0000256" key="11">
    <source>
        <dbReference type="ARBA" id="ARBA00082544"/>
    </source>
</evidence>
<keyword evidence="7" id="KW-0443">Lipid metabolism</keyword>
<proteinExistence type="inferred from homology"/>
<evidence type="ECO:0000256" key="7">
    <source>
        <dbReference type="ARBA" id="ARBA00023098"/>
    </source>
</evidence>
<protein>
    <recommendedName>
        <fullName evidence="10">Short-chain dehydrogenase/reductase 3</fullName>
    </recommendedName>
    <alternativeName>
        <fullName evidence="11">Retinal short-chain dehydrogenase/reductase 1</fullName>
    </alternativeName>
</protein>
<dbReference type="CDD" id="cd05339">
    <property type="entry name" value="17beta-HSDXI-like_SDR_c"/>
    <property type="match status" value="1"/>
</dbReference>
<evidence type="ECO:0000256" key="9">
    <source>
        <dbReference type="ARBA" id="ARBA00059620"/>
    </source>
</evidence>
<evidence type="ECO:0000256" key="13">
    <source>
        <dbReference type="SAM" id="Phobius"/>
    </source>
</evidence>
<keyword evidence="8 13" id="KW-0472">Membrane</keyword>
<dbReference type="EMBL" id="MNPL01010913">
    <property type="protein sequence ID" value="OQR72853.1"/>
    <property type="molecule type" value="Genomic_DNA"/>
</dbReference>
<evidence type="ECO:0000256" key="8">
    <source>
        <dbReference type="ARBA" id="ARBA00023136"/>
    </source>
</evidence>
<dbReference type="GO" id="GO:0052650">
    <property type="term" value="F:all-trans-retinol dehydrogenase (NADP+) activity"/>
    <property type="evidence" value="ECO:0007669"/>
    <property type="project" value="UniProtKB-ARBA"/>
</dbReference>
<comment type="subcellular location">
    <subcellularLocation>
        <location evidence="1">Membrane</location>
        <topology evidence="1">Multi-pass membrane protein</topology>
    </subcellularLocation>
</comment>
<keyword evidence="3 13" id="KW-0812">Transmembrane</keyword>
<keyword evidence="6" id="KW-0560">Oxidoreductase</keyword>
<dbReference type="SUPFAM" id="SSF51735">
    <property type="entry name" value="NAD(P)-binding Rossmann-fold domains"/>
    <property type="match status" value="1"/>
</dbReference>
<dbReference type="Pfam" id="PF00106">
    <property type="entry name" value="adh_short"/>
    <property type="match status" value="1"/>
</dbReference>
<evidence type="ECO:0000313" key="14">
    <source>
        <dbReference type="EMBL" id="OQR72853.1"/>
    </source>
</evidence>
<dbReference type="InParanoid" id="A0A1V9XHJ5"/>
<dbReference type="GO" id="GO:0016020">
    <property type="term" value="C:membrane"/>
    <property type="evidence" value="ECO:0007669"/>
    <property type="project" value="UniProtKB-SubCell"/>
</dbReference>
<feature type="transmembrane region" description="Helical" evidence="13">
    <location>
        <begin position="13"/>
        <end position="33"/>
    </location>
</feature>
<organism evidence="14 15">
    <name type="scientific">Tropilaelaps mercedesae</name>
    <dbReference type="NCBI Taxonomy" id="418985"/>
    <lineage>
        <taxon>Eukaryota</taxon>
        <taxon>Metazoa</taxon>
        <taxon>Ecdysozoa</taxon>
        <taxon>Arthropoda</taxon>
        <taxon>Chelicerata</taxon>
        <taxon>Arachnida</taxon>
        <taxon>Acari</taxon>
        <taxon>Parasitiformes</taxon>
        <taxon>Mesostigmata</taxon>
        <taxon>Gamasina</taxon>
        <taxon>Dermanyssoidea</taxon>
        <taxon>Laelapidae</taxon>
        <taxon>Tropilaelaps</taxon>
    </lineage>
</organism>
<sequence>MADVSVAQTIAELLGVIIYMLYCIIRECIYLIVPRPRKSVKDKVVVLTGAGHGLGRLLAKRLCELGARCVLIDIDKGTNEAVASEIRETGQPVWAFQCDVSSEEQIKELHQRIEYEVGPVDIIINNAAIVNCLEILKLQSARIRRNFEINTLSHIWMIREFLPGMKERGSGHILAISSIAGMMGTAYLTDYCASKFAVRGLMMALEEELYEQGYARKIQLTTVCPVAINTGMFHLPQTRFPWVTPILEPDTVADGVIDALLTNQREVVLPSHIGIVNKIVSCLLPIHAVLKLQRFLSYGVSPHKETAAADSSGDVKKDI</sequence>
<keyword evidence="5 13" id="KW-1133">Transmembrane helix</keyword>
<dbReference type="FunCoup" id="A0A1V9XHJ5">
    <property type="interactions" value="1"/>
</dbReference>
<dbReference type="PANTHER" id="PTHR24322:SF736">
    <property type="entry name" value="RETINOL DEHYDROGENASE 10"/>
    <property type="match status" value="1"/>
</dbReference>
<accession>A0A1V9XHJ5</accession>
<evidence type="ECO:0000256" key="10">
    <source>
        <dbReference type="ARBA" id="ARBA00068717"/>
    </source>
</evidence>
<reference evidence="14 15" key="1">
    <citation type="journal article" date="2017" name="Gigascience">
        <title>Draft genome of the honey bee ectoparasitic mite, Tropilaelaps mercedesae, is shaped by the parasitic life history.</title>
        <authorList>
            <person name="Dong X."/>
            <person name="Armstrong S.D."/>
            <person name="Xia D."/>
            <person name="Makepeace B.L."/>
            <person name="Darby A.C."/>
            <person name="Kadowaki T."/>
        </authorList>
    </citation>
    <scope>NUCLEOTIDE SEQUENCE [LARGE SCALE GENOMIC DNA]</scope>
    <source>
        <strain evidence="14">Wuxi-XJTLU</strain>
    </source>
</reference>
<evidence type="ECO:0000256" key="4">
    <source>
        <dbReference type="ARBA" id="ARBA00022857"/>
    </source>
</evidence>
<evidence type="ECO:0000256" key="3">
    <source>
        <dbReference type="ARBA" id="ARBA00022692"/>
    </source>
</evidence>
<dbReference type="AlphaFoldDB" id="A0A1V9XHJ5"/>
<comment type="similarity">
    <text evidence="2 12">Belongs to the short-chain dehydrogenases/reductases (SDR) family.</text>
</comment>
<dbReference type="Proteomes" id="UP000192247">
    <property type="component" value="Unassembled WGS sequence"/>
</dbReference>
<dbReference type="InterPro" id="IPR002347">
    <property type="entry name" value="SDR_fam"/>
</dbReference>
<keyword evidence="15" id="KW-1185">Reference proteome</keyword>
<name>A0A1V9XHJ5_9ACAR</name>
<evidence type="ECO:0000256" key="5">
    <source>
        <dbReference type="ARBA" id="ARBA00022989"/>
    </source>
</evidence>
<dbReference type="FunFam" id="3.40.50.720:FF:000131">
    <property type="entry name" value="Short-chain dehydrogenase/reductase 3"/>
    <property type="match status" value="1"/>
</dbReference>
<dbReference type="STRING" id="418985.A0A1V9XHJ5"/>
<gene>
    <name evidence="14" type="ORF">BIW11_10119</name>
</gene>
<evidence type="ECO:0000256" key="6">
    <source>
        <dbReference type="ARBA" id="ARBA00023002"/>
    </source>
</evidence>
<dbReference type="PRINTS" id="PR00080">
    <property type="entry name" value="SDRFAMILY"/>
</dbReference>
<evidence type="ECO:0000313" key="15">
    <source>
        <dbReference type="Proteomes" id="UP000192247"/>
    </source>
</evidence>
<dbReference type="OrthoDB" id="5840532at2759"/>
<evidence type="ECO:0000256" key="2">
    <source>
        <dbReference type="ARBA" id="ARBA00006484"/>
    </source>
</evidence>
<comment type="function">
    <text evidence="9">Catalyzes the reduction of all-trans-retinal to all-trans-retinol in the presence of NADPH.</text>
</comment>
<dbReference type="PANTHER" id="PTHR24322">
    <property type="entry name" value="PKSB"/>
    <property type="match status" value="1"/>
</dbReference>
<dbReference type="InterPro" id="IPR036291">
    <property type="entry name" value="NAD(P)-bd_dom_sf"/>
</dbReference>
<evidence type="ECO:0000256" key="12">
    <source>
        <dbReference type="RuleBase" id="RU000363"/>
    </source>
</evidence>
<comment type="caution">
    <text evidence="14">The sequence shown here is derived from an EMBL/GenBank/DDBJ whole genome shotgun (WGS) entry which is preliminary data.</text>
</comment>
<keyword evidence="4" id="KW-0521">NADP</keyword>
<dbReference type="GO" id="GO:0005811">
    <property type="term" value="C:lipid droplet"/>
    <property type="evidence" value="ECO:0007669"/>
    <property type="project" value="TreeGrafter"/>
</dbReference>
<dbReference type="PRINTS" id="PR00081">
    <property type="entry name" value="GDHRDH"/>
</dbReference>
<dbReference type="Gene3D" id="3.40.50.720">
    <property type="entry name" value="NAD(P)-binding Rossmann-like Domain"/>
    <property type="match status" value="1"/>
</dbReference>
<evidence type="ECO:0000256" key="1">
    <source>
        <dbReference type="ARBA" id="ARBA00004141"/>
    </source>
</evidence>